<feature type="compositionally biased region" description="Basic and acidic residues" evidence="1">
    <location>
        <begin position="47"/>
        <end position="64"/>
    </location>
</feature>
<name>A0ABQ5ER29_9ASTR</name>
<accession>A0ABQ5ER29</accession>
<evidence type="ECO:0000313" key="3">
    <source>
        <dbReference type="Proteomes" id="UP001151760"/>
    </source>
</evidence>
<evidence type="ECO:0000313" key="2">
    <source>
        <dbReference type="EMBL" id="GJT53425.1"/>
    </source>
</evidence>
<reference evidence="2" key="2">
    <citation type="submission" date="2022-01" db="EMBL/GenBank/DDBJ databases">
        <authorList>
            <person name="Yamashiro T."/>
            <person name="Shiraishi A."/>
            <person name="Satake H."/>
            <person name="Nakayama K."/>
        </authorList>
    </citation>
    <scope>NUCLEOTIDE SEQUENCE</scope>
</reference>
<proteinExistence type="predicted"/>
<feature type="region of interest" description="Disordered" evidence="1">
    <location>
        <begin position="1"/>
        <end position="66"/>
    </location>
</feature>
<dbReference type="EMBL" id="BQNB010016585">
    <property type="protein sequence ID" value="GJT53425.1"/>
    <property type="molecule type" value="Genomic_DNA"/>
</dbReference>
<keyword evidence="3" id="KW-1185">Reference proteome</keyword>
<reference evidence="2" key="1">
    <citation type="journal article" date="2022" name="Int. J. Mol. Sci.">
        <title>Draft Genome of Tanacetum Coccineum: Genomic Comparison of Closely Related Tanacetum-Family Plants.</title>
        <authorList>
            <person name="Yamashiro T."/>
            <person name="Shiraishi A."/>
            <person name="Nakayama K."/>
            <person name="Satake H."/>
        </authorList>
    </citation>
    <scope>NUCLEOTIDE SEQUENCE</scope>
</reference>
<dbReference type="Proteomes" id="UP001151760">
    <property type="component" value="Unassembled WGS sequence"/>
</dbReference>
<organism evidence="2 3">
    <name type="scientific">Tanacetum coccineum</name>
    <dbReference type="NCBI Taxonomy" id="301880"/>
    <lineage>
        <taxon>Eukaryota</taxon>
        <taxon>Viridiplantae</taxon>
        <taxon>Streptophyta</taxon>
        <taxon>Embryophyta</taxon>
        <taxon>Tracheophyta</taxon>
        <taxon>Spermatophyta</taxon>
        <taxon>Magnoliopsida</taxon>
        <taxon>eudicotyledons</taxon>
        <taxon>Gunneridae</taxon>
        <taxon>Pentapetalae</taxon>
        <taxon>asterids</taxon>
        <taxon>campanulids</taxon>
        <taxon>Asterales</taxon>
        <taxon>Asteraceae</taxon>
        <taxon>Asteroideae</taxon>
        <taxon>Anthemideae</taxon>
        <taxon>Anthemidinae</taxon>
        <taxon>Tanacetum</taxon>
    </lineage>
</organism>
<gene>
    <name evidence="2" type="ORF">Tco_0988479</name>
</gene>
<evidence type="ECO:0000256" key="1">
    <source>
        <dbReference type="SAM" id="MobiDB-lite"/>
    </source>
</evidence>
<feature type="compositionally biased region" description="Basic and acidic residues" evidence="1">
    <location>
        <begin position="1"/>
        <end position="26"/>
    </location>
</feature>
<comment type="caution">
    <text evidence="2">The sequence shown here is derived from an EMBL/GenBank/DDBJ whole genome shotgun (WGS) entry which is preliminary data.</text>
</comment>
<feature type="compositionally biased region" description="Polar residues" evidence="1">
    <location>
        <begin position="29"/>
        <end position="46"/>
    </location>
</feature>
<protein>
    <submittedName>
        <fullName evidence="2">Uncharacterized protein</fullName>
    </submittedName>
</protein>
<sequence length="157" mass="17816">MYQKFKHSDASYGRKDCSRIVSEKGNDQGLENQSNTSGNESSGSRNECNDKSTSRDDTDIKPSYDTEPMAEIQKQLKKANTSLAHELKECKSILAKTSRTLGESNSIWDSCLIALQNKQTELETYKTLNDRTVDYDKLEHKTKADLQTDSSLIWKRP</sequence>